<evidence type="ECO:0000256" key="5">
    <source>
        <dbReference type="PROSITE-ProRule" id="PRU00309"/>
    </source>
</evidence>
<feature type="compositionally biased region" description="Acidic residues" evidence="6">
    <location>
        <begin position="256"/>
        <end position="269"/>
    </location>
</feature>
<keyword evidence="9" id="KW-1185">Reference proteome</keyword>
<reference evidence="8 9" key="1">
    <citation type="submission" date="2022-05" db="EMBL/GenBank/DDBJ databases">
        <authorList>
            <consortium name="Genoscope - CEA"/>
            <person name="William W."/>
        </authorList>
    </citation>
    <scope>NUCLEOTIDE SEQUENCE [LARGE SCALE GENOMIC DNA]</scope>
</reference>
<feature type="compositionally biased region" description="Acidic residues" evidence="6">
    <location>
        <begin position="308"/>
        <end position="321"/>
    </location>
</feature>
<name>A0ABN8N822_9CNID</name>
<evidence type="ECO:0000259" key="7">
    <source>
        <dbReference type="PROSITE" id="PS50950"/>
    </source>
</evidence>
<evidence type="ECO:0000256" key="1">
    <source>
        <dbReference type="ARBA" id="ARBA00022723"/>
    </source>
</evidence>
<evidence type="ECO:0000313" key="9">
    <source>
        <dbReference type="Proteomes" id="UP001159405"/>
    </source>
</evidence>
<evidence type="ECO:0000256" key="3">
    <source>
        <dbReference type="ARBA" id="ARBA00022833"/>
    </source>
</evidence>
<accession>A0ABN8N822</accession>
<dbReference type="PROSITE" id="PS50950">
    <property type="entry name" value="ZF_THAP"/>
    <property type="match status" value="1"/>
</dbReference>
<feature type="region of interest" description="Disordered" evidence="6">
    <location>
        <begin position="250"/>
        <end position="269"/>
    </location>
</feature>
<gene>
    <name evidence="8" type="ORF">PLOB_00004564</name>
</gene>
<dbReference type="Gene3D" id="6.20.210.20">
    <property type="entry name" value="THAP domain"/>
    <property type="match status" value="1"/>
</dbReference>
<keyword evidence="4 5" id="KW-0238">DNA-binding</keyword>
<dbReference type="InterPro" id="IPR038441">
    <property type="entry name" value="THAP_Znf_sf"/>
</dbReference>
<dbReference type="SMART" id="SM00980">
    <property type="entry name" value="THAP"/>
    <property type="match status" value="1"/>
</dbReference>
<protein>
    <recommendedName>
        <fullName evidence="7">THAP-type domain-containing protein</fullName>
    </recommendedName>
</protein>
<dbReference type="PANTHER" id="PTHR31751:SF42">
    <property type="entry name" value="PROTEIN CBG10204"/>
    <property type="match status" value="1"/>
</dbReference>
<dbReference type="Pfam" id="PF05485">
    <property type="entry name" value="THAP"/>
    <property type="match status" value="1"/>
</dbReference>
<comment type="caution">
    <text evidence="8">The sequence shown here is derived from an EMBL/GenBank/DDBJ whole genome shotgun (WGS) entry which is preliminary data.</text>
</comment>
<keyword evidence="3" id="KW-0862">Zinc</keyword>
<keyword evidence="1" id="KW-0479">Metal-binding</keyword>
<dbReference type="InterPro" id="IPR006612">
    <property type="entry name" value="THAP_Znf"/>
</dbReference>
<organism evidence="8 9">
    <name type="scientific">Porites lobata</name>
    <dbReference type="NCBI Taxonomy" id="104759"/>
    <lineage>
        <taxon>Eukaryota</taxon>
        <taxon>Metazoa</taxon>
        <taxon>Cnidaria</taxon>
        <taxon>Anthozoa</taxon>
        <taxon>Hexacorallia</taxon>
        <taxon>Scleractinia</taxon>
        <taxon>Fungiina</taxon>
        <taxon>Poritidae</taxon>
        <taxon>Porites</taxon>
    </lineage>
</organism>
<evidence type="ECO:0000313" key="8">
    <source>
        <dbReference type="EMBL" id="CAH3044949.1"/>
    </source>
</evidence>
<dbReference type="SMART" id="SM00692">
    <property type="entry name" value="DM3"/>
    <property type="match status" value="1"/>
</dbReference>
<feature type="domain" description="THAP-type" evidence="7">
    <location>
        <begin position="1"/>
        <end position="117"/>
    </location>
</feature>
<evidence type="ECO:0000256" key="2">
    <source>
        <dbReference type="ARBA" id="ARBA00022771"/>
    </source>
</evidence>
<dbReference type="EMBL" id="CALNXK010000012">
    <property type="protein sequence ID" value="CAH3044949.1"/>
    <property type="molecule type" value="Genomic_DNA"/>
</dbReference>
<evidence type="ECO:0000256" key="4">
    <source>
        <dbReference type="ARBA" id="ARBA00023125"/>
    </source>
</evidence>
<keyword evidence="2 5" id="KW-0863">Zinc-finger</keyword>
<sequence>MAKRGSGGKTCAAGAPGQISCTNNSYSSGISMHIFPKNEKVRAQWVKFVRTHRPDWEPTEYSYLCSLHFNESCFTRLRLSTLMPAETSEENGESSGPSNKRFQEKRVLSKGSVPTIHCANKSAREERTKRPRSKEIERGKLERQGQQVQCNHARTVKTRRENSATMVTCRTCPTKTTCFLLVLTPRGVACNRATQAKPKMRSRQSQTTLGECRKCAERKMQVRVLQKRNGKLRSQKKKWKEQATLINYDSSSSKEELEEEGEEEEDMEEVETEVENIECLEDPGLEDTENLTDEKEDDPDWHCQMEDKGDDDIDADDEETESTPMNNIRQDVMIFIGHLVLILPFSCSRSYSLKLINTAYIWIIFCSVDEDIPCQKEPKFIVFYTRLLAIFSIFCFKCKSEGPDVTMKKNGTMVTVMQNCRNCGPNSFLWRSQPMVLGRYPAGNILLSFGILMAGATVSKVLLVLKHMGISVYNARTYFVHQSKFLFPAILTYWERYRSKLVNQIKEKGEAIWCGDGRFDSMGHSAKYGAYTMFCCAVAKIVHFELVQANQVKSSSDMELKGAQDSFAFLKAAGLKIHVFISDRHRSIAKWIREHEPATRHFFDIWHVAKSVTKKLLQVGKESGCELLVKWQKAIKNHLHWCATSTKLGFGELILAKWKSIIRHVCNKHTQHPEPLFKQCVHGPLSRRYWLKKGTNVYNKMKQILMNTRLLNDIKKLSSEDQTSCLEGFHSTLNQFHPKMICFSWLGTYCRHILASLHFNENLLREPQKTKDGKEYLLVTYPKYKFGEEVVREIRVPPTYKYVDEVGELVFSMRLAERNAILLKYKTKTPAPLNSQFTERRRAEAVENYNKRKQKETAAYPSGEVM</sequence>
<evidence type="ECO:0000256" key="6">
    <source>
        <dbReference type="SAM" id="MobiDB-lite"/>
    </source>
</evidence>
<proteinExistence type="predicted"/>
<dbReference type="SUPFAM" id="SSF57716">
    <property type="entry name" value="Glucocorticoid receptor-like (DNA-binding domain)"/>
    <property type="match status" value="1"/>
</dbReference>
<dbReference type="Proteomes" id="UP001159405">
    <property type="component" value="Unassembled WGS sequence"/>
</dbReference>
<feature type="region of interest" description="Disordered" evidence="6">
    <location>
        <begin position="279"/>
        <end position="322"/>
    </location>
</feature>
<feature type="region of interest" description="Disordered" evidence="6">
    <location>
        <begin position="85"/>
        <end position="148"/>
    </location>
</feature>
<dbReference type="PANTHER" id="PTHR31751">
    <property type="entry name" value="SI:CH211-108C17.2-RELATED-RELATED"/>
    <property type="match status" value="1"/>
</dbReference>
<feature type="compositionally biased region" description="Acidic residues" evidence="6">
    <location>
        <begin position="279"/>
        <end position="299"/>
    </location>
</feature>
<feature type="compositionally biased region" description="Basic and acidic residues" evidence="6">
    <location>
        <begin position="122"/>
        <end position="143"/>
    </location>
</feature>